<name>A0A0E9XJQ0_ANGAN</name>
<organism evidence="1">
    <name type="scientific">Anguilla anguilla</name>
    <name type="common">European freshwater eel</name>
    <name type="synonym">Muraena anguilla</name>
    <dbReference type="NCBI Taxonomy" id="7936"/>
    <lineage>
        <taxon>Eukaryota</taxon>
        <taxon>Metazoa</taxon>
        <taxon>Chordata</taxon>
        <taxon>Craniata</taxon>
        <taxon>Vertebrata</taxon>
        <taxon>Euteleostomi</taxon>
        <taxon>Actinopterygii</taxon>
        <taxon>Neopterygii</taxon>
        <taxon>Teleostei</taxon>
        <taxon>Anguilliformes</taxon>
        <taxon>Anguillidae</taxon>
        <taxon>Anguilla</taxon>
    </lineage>
</organism>
<dbReference type="AlphaFoldDB" id="A0A0E9XJQ0"/>
<sequence length="72" mass="8219">MCSDTIYQKKKKKSHFIPSFPMTPKANVIIHRSARDLFLFSSQPFPVRNGSVVKSPKMEKSSDSLILTNTLY</sequence>
<dbReference type="EMBL" id="GBXM01006517">
    <property type="protein sequence ID" value="JAI02061.1"/>
    <property type="molecule type" value="Transcribed_RNA"/>
</dbReference>
<evidence type="ECO:0000313" key="1">
    <source>
        <dbReference type="EMBL" id="JAI02061.1"/>
    </source>
</evidence>
<reference evidence="1" key="1">
    <citation type="submission" date="2014-11" db="EMBL/GenBank/DDBJ databases">
        <authorList>
            <person name="Amaro Gonzalez C."/>
        </authorList>
    </citation>
    <scope>NUCLEOTIDE SEQUENCE</scope>
</reference>
<protein>
    <submittedName>
        <fullName evidence="1">Uncharacterized protein</fullName>
    </submittedName>
</protein>
<accession>A0A0E9XJQ0</accession>
<reference evidence="1" key="2">
    <citation type="journal article" date="2015" name="Fish Shellfish Immunol.">
        <title>Early steps in the European eel (Anguilla anguilla)-Vibrio vulnificus interaction in the gills: Role of the RtxA13 toxin.</title>
        <authorList>
            <person name="Callol A."/>
            <person name="Pajuelo D."/>
            <person name="Ebbesson L."/>
            <person name="Teles M."/>
            <person name="MacKenzie S."/>
            <person name="Amaro C."/>
        </authorList>
    </citation>
    <scope>NUCLEOTIDE SEQUENCE</scope>
</reference>
<proteinExistence type="predicted"/>